<proteinExistence type="predicted"/>
<keyword evidence="3" id="KW-1185">Reference proteome</keyword>
<gene>
    <name evidence="1" type="ORF">PPENT_87.1.T0570080</name>
    <name evidence="2" type="ORF">PPENT_87.1.T0570088</name>
</gene>
<dbReference type="AlphaFoldDB" id="A0A8S1V9E7"/>
<dbReference type="EMBL" id="CAJJDO010000057">
    <property type="protein sequence ID" value="CAD8172412.1"/>
    <property type="molecule type" value="Genomic_DNA"/>
</dbReference>
<evidence type="ECO:0000313" key="1">
    <source>
        <dbReference type="EMBL" id="CAD8172412.1"/>
    </source>
</evidence>
<evidence type="ECO:0000313" key="2">
    <source>
        <dbReference type="EMBL" id="CAD8172428.1"/>
    </source>
</evidence>
<evidence type="ECO:0000313" key="3">
    <source>
        <dbReference type="Proteomes" id="UP000689195"/>
    </source>
</evidence>
<dbReference type="OrthoDB" id="10255522at2759"/>
<sequence length="60" mass="7355">MKSIVFIIQADSKKLYDYWWQKHFQKENSRVINQIYDYATLVQCTKLLYVNMSVTYKIQK</sequence>
<protein>
    <submittedName>
        <fullName evidence="1">Uncharacterized protein</fullName>
    </submittedName>
</protein>
<accession>A0A8S1V9E7</accession>
<reference evidence="1" key="1">
    <citation type="submission" date="2021-01" db="EMBL/GenBank/DDBJ databases">
        <authorList>
            <consortium name="Genoscope - CEA"/>
            <person name="William W."/>
        </authorList>
    </citation>
    <scope>NUCLEOTIDE SEQUENCE</scope>
</reference>
<dbReference type="Proteomes" id="UP000689195">
    <property type="component" value="Unassembled WGS sequence"/>
</dbReference>
<dbReference type="EMBL" id="CAJJDO010000057">
    <property type="protein sequence ID" value="CAD8172428.1"/>
    <property type="molecule type" value="Genomic_DNA"/>
</dbReference>
<organism evidence="1 3">
    <name type="scientific">Paramecium pentaurelia</name>
    <dbReference type="NCBI Taxonomy" id="43138"/>
    <lineage>
        <taxon>Eukaryota</taxon>
        <taxon>Sar</taxon>
        <taxon>Alveolata</taxon>
        <taxon>Ciliophora</taxon>
        <taxon>Intramacronucleata</taxon>
        <taxon>Oligohymenophorea</taxon>
        <taxon>Peniculida</taxon>
        <taxon>Parameciidae</taxon>
        <taxon>Paramecium</taxon>
    </lineage>
</organism>
<comment type="caution">
    <text evidence="1">The sequence shown here is derived from an EMBL/GenBank/DDBJ whole genome shotgun (WGS) entry which is preliminary data.</text>
</comment>
<name>A0A8S1V9E7_9CILI</name>